<name>W5TI29_9NOCA</name>
<protein>
    <submittedName>
        <fullName evidence="4">Uncharacterized protein</fullName>
    </submittedName>
</protein>
<reference evidence="4 5" key="1">
    <citation type="journal article" date="2014" name="Appl. Environ. Microbiol.">
        <title>Insights into the Microbial Degradation of Rubber and Gutta-Percha by Analysis of the Complete Genome of Nocardia nova SH22a.</title>
        <authorList>
            <person name="Luo Q."/>
            <person name="Hiessl S."/>
            <person name="Poehlein A."/>
            <person name="Daniel R."/>
            <person name="Steinbuchel A."/>
        </authorList>
    </citation>
    <scope>NUCLEOTIDE SEQUENCE [LARGE SCALE GENOMIC DNA]</scope>
    <source>
        <strain evidence="4">SH22a</strain>
    </source>
</reference>
<keyword evidence="5" id="KW-1185">Reference proteome</keyword>
<evidence type="ECO:0000256" key="2">
    <source>
        <dbReference type="SAM" id="Phobius"/>
    </source>
</evidence>
<organism evidence="4 5">
    <name type="scientific">Nocardia nova SH22a</name>
    <dbReference type="NCBI Taxonomy" id="1415166"/>
    <lineage>
        <taxon>Bacteria</taxon>
        <taxon>Bacillati</taxon>
        <taxon>Actinomycetota</taxon>
        <taxon>Actinomycetes</taxon>
        <taxon>Mycobacteriales</taxon>
        <taxon>Nocardiaceae</taxon>
        <taxon>Nocardia</taxon>
    </lineage>
</organism>
<accession>W5TI29</accession>
<feature type="chain" id="PRO_5038958636" evidence="3">
    <location>
        <begin position="21"/>
        <end position="106"/>
    </location>
</feature>
<dbReference type="RefSeq" id="WP_025350091.1">
    <property type="nucleotide sequence ID" value="NZ_CP006850.1"/>
</dbReference>
<evidence type="ECO:0000313" key="4">
    <source>
        <dbReference type="EMBL" id="AHH18663.1"/>
    </source>
</evidence>
<dbReference type="PATRIC" id="fig|1415166.3.peg.3980"/>
<keyword evidence="2" id="KW-0812">Transmembrane</keyword>
<evidence type="ECO:0000256" key="1">
    <source>
        <dbReference type="SAM" id="MobiDB-lite"/>
    </source>
</evidence>
<dbReference type="EMBL" id="CP006850">
    <property type="protein sequence ID" value="AHH18663.1"/>
    <property type="molecule type" value="Genomic_DNA"/>
</dbReference>
<evidence type="ECO:0000256" key="3">
    <source>
        <dbReference type="SAM" id="SignalP"/>
    </source>
</evidence>
<dbReference type="Proteomes" id="UP000019150">
    <property type="component" value="Chromosome"/>
</dbReference>
<evidence type="ECO:0000313" key="5">
    <source>
        <dbReference type="Proteomes" id="UP000019150"/>
    </source>
</evidence>
<keyword evidence="2" id="KW-0472">Membrane</keyword>
<keyword evidence="2" id="KW-1133">Transmembrane helix</keyword>
<sequence>MLCGLATPPAVLLAARAALATVAAQTTTGAFEDGAAMPEALTEGVTTGCAAIVAVAITALAVTLAGRPRRYLYTNRGRFYQPPAAETADPNPSLLTAESPHIESEL</sequence>
<keyword evidence="3" id="KW-0732">Signal</keyword>
<dbReference type="STRING" id="1415166.NONO_c38790"/>
<proteinExistence type="predicted"/>
<dbReference type="AlphaFoldDB" id="W5TI29"/>
<feature type="signal peptide" evidence="3">
    <location>
        <begin position="1"/>
        <end position="20"/>
    </location>
</feature>
<dbReference type="KEGG" id="nno:NONO_c38790"/>
<dbReference type="HOGENOM" id="CLU_2220430_0_0_11"/>
<feature type="region of interest" description="Disordered" evidence="1">
    <location>
        <begin position="81"/>
        <end position="106"/>
    </location>
</feature>
<gene>
    <name evidence="4" type="ORF">NONO_c38790</name>
</gene>
<feature type="transmembrane region" description="Helical" evidence="2">
    <location>
        <begin position="44"/>
        <end position="66"/>
    </location>
</feature>